<name>A0AAN0JHD7_AMPQE</name>
<keyword evidence="7" id="KW-0406">Ion transport</keyword>
<dbReference type="Pfam" id="PF02823">
    <property type="entry name" value="ATP-synt_DE_N"/>
    <property type="match status" value="1"/>
</dbReference>
<evidence type="ECO:0000256" key="11">
    <source>
        <dbReference type="ARBA" id="ARBA00023310"/>
    </source>
</evidence>
<keyword evidence="10" id="KW-0139">CF(1)</keyword>
<dbReference type="InterPro" id="IPR036771">
    <property type="entry name" value="ATPsynth_dsu/esu_N"/>
</dbReference>
<keyword evidence="3" id="KW-0813">Transport</keyword>
<dbReference type="Gene3D" id="2.60.15.10">
    <property type="entry name" value="F0F1 ATP synthase delta/epsilon subunit, N-terminal"/>
    <property type="match status" value="1"/>
</dbReference>
<evidence type="ECO:0000256" key="5">
    <source>
        <dbReference type="ARBA" id="ARBA00022792"/>
    </source>
</evidence>
<evidence type="ECO:0000256" key="1">
    <source>
        <dbReference type="ARBA" id="ARBA00004273"/>
    </source>
</evidence>
<evidence type="ECO:0000256" key="7">
    <source>
        <dbReference type="ARBA" id="ARBA00023065"/>
    </source>
</evidence>
<organism evidence="14 15">
    <name type="scientific">Amphimedon queenslandica</name>
    <name type="common">Sponge</name>
    <dbReference type="NCBI Taxonomy" id="400682"/>
    <lineage>
        <taxon>Eukaryota</taxon>
        <taxon>Metazoa</taxon>
        <taxon>Porifera</taxon>
        <taxon>Demospongiae</taxon>
        <taxon>Heteroscleromorpha</taxon>
        <taxon>Haplosclerida</taxon>
        <taxon>Niphatidae</taxon>
        <taxon>Amphimedon</taxon>
    </lineage>
</organism>
<keyword evidence="11" id="KW-0066">ATP synthesis</keyword>
<evidence type="ECO:0000256" key="12">
    <source>
        <dbReference type="ARBA" id="ARBA00031669"/>
    </source>
</evidence>
<dbReference type="KEGG" id="aqu:105313921"/>
<sequence length="126" mass="13611">MATIATRRFLIAGQCLLRRPYSTAEGLPLTFASPRQAFYHNVNVRQVDVSSTNGSFGILPSHVPAIAVLKPGLVNVYENESTTAKYFVSSGSVTINADSSVQILAEEAYPLDQFDIGVRTISISTC</sequence>
<keyword evidence="15" id="KW-1185">Reference proteome</keyword>
<dbReference type="PANTHER" id="PTHR13822:SF7">
    <property type="entry name" value="ATP SYNTHASE SUBUNIT DELTA, MITOCHONDRIAL"/>
    <property type="match status" value="1"/>
</dbReference>
<comment type="similarity">
    <text evidence="2">Belongs to the ATPase epsilon chain family.</text>
</comment>
<keyword evidence="8" id="KW-0496">Mitochondrion</keyword>
<dbReference type="FunFam" id="2.60.15.10:FF:000004">
    <property type="entry name" value="ATP synthase subunit delta, mitochondrial"/>
    <property type="match status" value="1"/>
</dbReference>
<dbReference type="GO" id="GO:0045259">
    <property type="term" value="C:proton-transporting ATP synthase complex"/>
    <property type="evidence" value="ECO:0007669"/>
    <property type="project" value="UniProtKB-KW"/>
</dbReference>
<keyword evidence="4" id="KW-0375">Hydrogen ion transport</keyword>
<keyword evidence="5" id="KW-0999">Mitochondrion inner membrane</keyword>
<dbReference type="SUPFAM" id="SSF51344">
    <property type="entry name" value="Epsilon subunit of F1F0-ATP synthase N-terminal domain"/>
    <property type="match status" value="1"/>
</dbReference>
<dbReference type="PANTHER" id="PTHR13822">
    <property type="entry name" value="ATP SYNTHASE DELTA/EPSILON CHAIN"/>
    <property type="match status" value="1"/>
</dbReference>
<evidence type="ECO:0000256" key="4">
    <source>
        <dbReference type="ARBA" id="ARBA00022781"/>
    </source>
</evidence>
<dbReference type="GeneID" id="105313921"/>
<evidence type="ECO:0000256" key="2">
    <source>
        <dbReference type="ARBA" id="ARBA00005712"/>
    </source>
</evidence>
<dbReference type="GO" id="GO:0005743">
    <property type="term" value="C:mitochondrial inner membrane"/>
    <property type="evidence" value="ECO:0007669"/>
    <property type="project" value="UniProtKB-SubCell"/>
</dbReference>
<evidence type="ECO:0000256" key="10">
    <source>
        <dbReference type="ARBA" id="ARBA00023196"/>
    </source>
</evidence>
<dbReference type="InterPro" id="IPR020546">
    <property type="entry name" value="ATP_synth_F1_dsu/esu_N"/>
</dbReference>
<dbReference type="Proteomes" id="UP000007879">
    <property type="component" value="Unassembled WGS sequence"/>
</dbReference>
<dbReference type="GO" id="GO:0046933">
    <property type="term" value="F:proton-transporting ATP synthase activity, rotational mechanism"/>
    <property type="evidence" value="ECO:0007669"/>
    <property type="project" value="InterPro"/>
</dbReference>
<comment type="subcellular location">
    <subcellularLocation>
        <location evidence="1">Mitochondrion inner membrane</location>
    </subcellularLocation>
</comment>
<evidence type="ECO:0000313" key="15">
    <source>
        <dbReference type="Proteomes" id="UP000007879"/>
    </source>
</evidence>
<evidence type="ECO:0000313" key="14">
    <source>
        <dbReference type="EnsemblMetazoa" id="XP_019856073.1"/>
    </source>
</evidence>
<evidence type="ECO:0000256" key="9">
    <source>
        <dbReference type="ARBA" id="ARBA00023136"/>
    </source>
</evidence>
<proteinExistence type="inferred from homology"/>
<protein>
    <recommendedName>
        <fullName evidence="12">F-ATPase delta subunit</fullName>
    </recommendedName>
</protein>
<dbReference type="AlphaFoldDB" id="A0AAN0JHD7"/>
<evidence type="ECO:0000259" key="13">
    <source>
        <dbReference type="Pfam" id="PF02823"/>
    </source>
</evidence>
<dbReference type="EnsemblMetazoa" id="XM_020000514.1">
    <property type="protein sequence ID" value="XP_019856073.1"/>
    <property type="gene ID" value="LOC105313921"/>
</dbReference>
<evidence type="ECO:0000256" key="3">
    <source>
        <dbReference type="ARBA" id="ARBA00022448"/>
    </source>
</evidence>
<evidence type="ECO:0000256" key="6">
    <source>
        <dbReference type="ARBA" id="ARBA00022946"/>
    </source>
</evidence>
<evidence type="ECO:0000256" key="8">
    <source>
        <dbReference type="ARBA" id="ARBA00023128"/>
    </source>
</evidence>
<reference evidence="14" key="2">
    <citation type="submission" date="2024-06" db="UniProtKB">
        <authorList>
            <consortium name="EnsemblMetazoa"/>
        </authorList>
    </citation>
    <scope>IDENTIFICATION</scope>
</reference>
<keyword evidence="9" id="KW-0472">Membrane</keyword>
<dbReference type="InterPro" id="IPR001469">
    <property type="entry name" value="ATP_synth_F1_dsu/esu"/>
</dbReference>
<accession>A0AAN0JHD7</accession>
<keyword evidence="6" id="KW-0809">Transit peptide</keyword>
<dbReference type="RefSeq" id="XP_019856073.1">
    <property type="nucleotide sequence ID" value="XM_020000514.1"/>
</dbReference>
<reference evidence="15" key="1">
    <citation type="journal article" date="2010" name="Nature">
        <title>The Amphimedon queenslandica genome and the evolution of animal complexity.</title>
        <authorList>
            <person name="Srivastava M."/>
            <person name="Simakov O."/>
            <person name="Chapman J."/>
            <person name="Fahey B."/>
            <person name="Gauthier M.E."/>
            <person name="Mitros T."/>
            <person name="Richards G.S."/>
            <person name="Conaco C."/>
            <person name="Dacre M."/>
            <person name="Hellsten U."/>
            <person name="Larroux C."/>
            <person name="Putnam N.H."/>
            <person name="Stanke M."/>
            <person name="Adamska M."/>
            <person name="Darling A."/>
            <person name="Degnan S.M."/>
            <person name="Oakley T.H."/>
            <person name="Plachetzki D.C."/>
            <person name="Zhai Y."/>
            <person name="Adamski M."/>
            <person name="Calcino A."/>
            <person name="Cummins S.F."/>
            <person name="Goodstein D.M."/>
            <person name="Harris C."/>
            <person name="Jackson D.J."/>
            <person name="Leys S.P."/>
            <person name="Shu S."/>
            <person name="Woodcroft B.J."/>
            <person name="Vervoort M."/>
            <person name="Kosik K.S."/>
            <person name="Manning G."/>
            <person name="Degnan B.M."/>
            <person name="Rokhsar D.S."/>
        </authorList>
    </citation>
    <scope>NUCLEOTIDE SEQUENCE [LARGE SCALE GENOMIC DNA]</scope>
</reference>
<dbReference type="CDD" id="cd12152">
    <property type="entry name" value="F1-ATPase_delta"/>
    <property type="match status" value="1"/>
</dbReference>
<feature type="domain" description="ATP synthase F1 complex delta/epsilon subunit N-terminal" evidence="13">
    <location>
        <begin position="29"/>
        <end position="108"/>
    </location>
</feature>